<dbReference type="SUPFAM" id="SSF52833">
    <property type="entry name" value="Thioredoxin-like"/>
    <property type="match status" value="1"/>
</dbReference>
<dbReference type="FunFam" id="3.40.30.10:FF:000001">
    <property type="entry name" value="Thioredoxin"/>
    <property type="match status" value="1"/>
</dbReference>
<name>A0A1E5Q3A2_9PROT</name>
<comment type="caution">
    <text evidence="9">The sequence shown here is derived from an EMBL/GenBank/DDBJ whole genome shotgun (WGS) entry which is preliminary data.</text>
</comment>
<evidence type="ECO:0000313" key="9">
    <source>
        <dbReference type="EMBL" id="OEJ64103.1"/>
    </source>
</evidence>
<evidence type="ECO:0000256" key="1">
    <source>
        <dbReference type="ARBA" id="ARBA00008987"/>
    </source>
</evidence>
<dbReference type="InterPro" id="IPR011990">
    <property type="entry name" value="TPR-like_helical_dom_sf"/>
</dbReference>
<organism evidence="9 10">
    <name type="scientific">Magnetovibrio blakemorei</name>
    <dbReference type="NCBI Taxonomy" id="28181"/>
    <lineage>
        <taxon>Bacteria</taxon>
        <taxon>Pseudomonadati</taxon>
        <taxon>Pseudomonadota</taxon>
        <taxon>Alphaproteobacteria</taxon>
        <taxon>Rhodospirillales</taxon>
        <taxon>Magnetovibrionaceae</taxon>
        <taxon>Magnetovibrio</taxon>
    </lineage>
</organism>
<dbReference type="PRINTS" id="PR00421">
    <property type="entry name" value="THIOREDOXIN"/>
</dbReference>
<dbReference type="Pfam" id="PF00085">
    <property type="entry name" value="Thioredoxin"/>
    <property type="match status" value="1"/>
</dbReference>
<dbReference type="CDD" id="cd02956">
    <property type="entry name" value="ybbN"/>
    <property type="match status" value="1"/>
</dbReference>
<dbReference type="PANTHER" id="PTHR43601:SF3">
    <property type="entry name" value="THIOREDOXIN, MITOCHONDRIAL"/>
    <property type="match status" value="1"/>
</dbReference>
<dbReference type="STRING" id="28181.BEN30_01510"/>
<dbReference type="RefSeq" id="WP_069959450.1">
    <property type="nucleotide sequence ID" value="NZ_MCGG01000078.1"/>
</dbReference>
<protein>
    <recommendedName>
        <fullName evidence="6">Thioredoxin</fullName>
    </recommendedName>
</protein>
<dbReference type="InterPro" id="IPR017937">
    <property type="entry name" value="Thioredoxin_CS"/>
</dbReference>
<keyword evidence="3" id="KW-0249">Electron transport</keyword>
<dbReference type="OrthoDB" id="9790390at2"/>
<dbReference type="Gene3D" id="1.25.40.10">
    <property type="entry name" value="Tetratricopeptide repeat domain"/>
    <property type="match status" value="1"/>
</dbReference>
<reference evidence="10" key="1">
    <citation type="submission" date="2016-07" db="EMBL/GenBank/DDBJ databases">
        <authorList>
            <person name="Florea S."/>
            <person name="Webb J.S."/>
            <person name="Jaromczyk J."/>
            <person name="Schardl C.L."/>
        </authorList>
    </citation>
    <scope>NUCLEOTIDE SEQUENCE [LARGE SCALE GENOMIC DNA]</scope>
    <source>
        <strain evidence="10">MV-1</strain>
    </source>
</reference>
<evidence type="ECO:0000256" key="7">
    <source>
        <dbReference type="SAM" id="MobiDB-lite"/>
    </source>
</evidence>
<dbReference type="Gene3D" id="3.40.30.10">
    <property type="entry name" value="Glutaredoxin"/>
    <property type="match status" value="1"/>
</dbReference>
<dbReference type="InterPro" id="IPR005746">
    <property type="entry name" value="Thioredoxin"/>
</dbReference>
<dbReference type="NCBIfam" id="TIGR01068">
    <property type="entry name" value="thioredoxin"/>
    <property type="match status" value="1"/>
</dbReference>
<comment type="similarity">
    <text evidence="1">Belongs to the thioredoxin family.</text>
</comment>
<dbReference type="PROSITE" id="PS00194">
    <property type="entry name" value="THIOREDOXIN_1"/>
    <property type="match status" value="1"/>
</dbReference>
<accession>A0A1E5Q3A2</accession>
<feature type="domain" description="Thioredoxin" evidence="8">
    <location>
        <begin position="14"/>
        <end position="131"/>
    </location>
</feature>
<dbReference type="SUPFAM" id="SSF48452">
    <property type="entry name" value="TPR-like"/>
    <property type="match status" value="1"/>
</dbReference>
<keyword evidence="2" id="KW-0813">Transport</keyword>
<evidence type="ECO:0000259" key="8">
    <source>
        <dbReference type="PROSITE" id="PS51352"/>
    </source>
</evidence>
<evidence type="ECO:0000256" key="5">
    <source>
        <dbReference type="ARBA" id="ARBA00023284"/>
    </source>
</evidence>
<dbReference type="GO" id="GO:0015035">
    <property type="term" value="F:protein-disulfide reductase activity"/>
    <property type="evidence" value="ECO:0007669"/>
    <property type="project" value="UniProtKB-UniRule"/>
</dbReference>
<dbReference type="PANTHER" id="PTHR43601">
    <property type="entry name" value="THIOREDOXIN, MITOCHONDRIAL"/>
    <property type="match status" value="1"/>
</dbReference>
<keyword evidence="4" id="KW-1015">Disulfide bond</keyword>
<evidence type="ECO:0000256" key="6">
    <source>
        <dbReference type="NCBIfam" id="TIGR01068"/>
    </source>
</evidence>
<dbReference type="Pfam" id="PF14561">
    <property type="entry name" value="TPR_20"/>
    <property type="match status" value="1"/>
</dbReference>
<keyword evidence="5" id="KW-0676">Redox-active center</keyword>
<dbReference type="PROSITE" id="PS51352">
    <property type="entry name" value="THIOREDOXIN_2"/>
    <property type="match status" value="1"/>
</dbReference>
<evidence type="ECO:0000313" key="10">
    <source>
        <dbReference type="Proteomes" id="UP000095347"/>
    </source>
</evidence>
<dbReference type="InterPro" id="IPR013766">
    <property type="entry name" value="Thioredoxin_domain"/>
</dbReference>
<keyword evidence="10" id="KW-1185">Reference proteome</keyword>
<evidence type="ECO:0000256" key="2">
    <source>
        <dbReference type="ARBA" id="ARBA00022448"/>
    </source>
</evidence>
<evidence type="ECO:0000256" key="3">
    <source>
        <dbReference type="ARBA" id="ARBA00022982"/>
    </source>
</evidence>
<dbReference type="GO" id="GO:0045454">
    <property type="term" value="P:cell redox homeostasis"/>
    <property type="evidence" value="ECO:0007669"/>
    <property type="project" value="TreeGrafter"/>
</dbReference>
<evidence type="ECO:0000256" key="4">
    <source>
        <dbReference type="ARBA" id="ARBA00023157"/>
    </source>
</evidence>
<dbReference type="EMBL" id="MCGG01000078">
    <property type="protein sequence ID" value="OEJ64103.1"/>
    <property type="molecule type" value="Genomic_DNA"/>
</dbReference>
<proteinExistence type="inferred from homology"/>
<gene>
    <name evidence="9" type="ORF">BEN30_01510</name>
</gene>
<sequence length="311" mass="33390">MSNLILDPSSAAATSPQRPAPADLIKDSDTDSFVQDVIDVSMQMPVIVDFWAPWCGPCKTLGPMLEKLVKRAGGLVRMVKVNVDDNKSLAAQLRVQSVPTVFAFKDGRPVDAFAGALSETQIQAFLDKLIGDAKPPIEAALEQAQEALKIGDGLAAEKIYTAILGEDPTLIPAFAGVIRAIAVQGDFARAREMLSRLDAPTLANSQVMQAISALELAEEAAATSGTDLTELQNKVDQQPKDMEARFALAQALFAAGDTESAISNLLEIVRVNRTWNDDAGRKQLIKIFDTLGPTDPITMDARKRLSAVLFS</sequence>
<dbReference type="InterPro" id="IPR036249">
    <property type="entry name" value="Thioredoxin-like_sf"/>
</dbReference>
<dbReference type="GO" id="GO:0006950">
    <property type="term" value="P:response to stress"/>
    <property type="evidence" value="ECO:0007669"/>
    <property type="project" value="UniProtKB-ARBA"/>
</dbReference>
<feature type="region of interest" description="Disordered" evidence="7">
    <location>
        <begin position="1"/>
        <end position="26"/>
    </location>
</feature>
<dbReference type="Proteomes" id="UP000095347">
    <property type="component" value="Unassembled WGS sequence"/>
</dbReference>
<dbReference type="AlphaFoldDB" id="A0A1E5Q3A2"/>